<dbReference type="Gene3D" id="3.90.1310.10">
    <property type="entry name" value="Penicillin-binding protein 2a (Domain 2)"/>
    <property type="match status" value="1"/>
</dbReference>
<proteinExistence type="predicted"/>
<evidence type="ECO:0000256" key="2">
    <source>
        <dbReference type="ARBA" id="ARBA00023136"/>
    </source>
</evidence>
<feature type="domain" description="Penicillin-binding protein transpeptidase" evidence="4">
    <location>
        <begin position="235"/>
        <end position="539"/>
    </location>
</feature>
<feature type="transmembrane region" description="Helical" evidence="3">
    <location>
        <begin position="5"/>
        <end position="24"/>
    </location>
</feature>
<feature type="domain" description="Penicillin-binding protein dimerisation" evidence="5">
    <location>
        <begin position="45"/>
        <end position="190"/>
    </location>
</feature>
<keyword evidence="2 3" id="KW-0472">Membrane</keyword>
<keyword evidence="3" id="KW-1133">Transmembrane helix</keyword>
<dbReference type="Pfam" id="PF00905">
    <property type="entry name" value="Transpeptidase"/>
    <property type="match status" value="1"/>
</dbReference>
<comment type="caution">
    <text evidence="6">The sequence shown here is derived from an EMBL/GenBank/DDBJ whole genome shotgun (WGS) entry which is preliminary data.</text>
</comment>
<dbReference type="GO" id="GO:0071555">
    <property type="term" value="P:cell wall organization"/>
    <property type="evidence" value="ECO:0007669"/>
    <property type="project" value="TreeGrafter"/>
</dbReference>
<evidence type="ECO:0000313" key="7">
    <source>
        <dbReference type="Proteomes" id="UP000229570"/>
    </source>
</evidence>
<keyword evidence="3" id="KW-0812">Transmembrane</keyword>
<dbReference type="InterPro" id="IPR005311">
    <property type="entry name" value="PBP_dimer"/>
</dbReference>
<dbReference type="AlphaFoldDB" id="A0A2H0KR34"/>
<name>A0A2H0KR34_9BACT</name>
<dbReference type="Gene3D" id="3.30.450.330">
    <property type="match status" value="1"/>
</dbReference>
<organism evidence="6 7">
    <name type="scientific">Candidatus Roizmanbacteria bacterium CG11_big_fil_rev_8_21_14_0_20_35_14</name>
    <dbReference type="NCBI Taxonomy" id="1974855"/>
    <lineage>
        <taxon>Bacteria</taxon>
        <taxon>Candidatus Roizmaniibacteriota</taxon>
    </lineage>
</organism>
<dbReference type="PANTHER" id="PTHR30627">
    <property type="entry name" value="PEPTIDOGLYCAN D,D-TRANSPEPTIDASE"/>
    <property type="match status" value="1"/>
</dbReference>
<dbReference type="EMBL" id="PCVL01000002">
    <property type="protein sequence ID" value="PIQ72983.1"/>
    <property type="molecule type" value="Genomic_DNA"/>
</dbReference>
<dbReference type="InterPro" id="IPR036138">
    <property type="entry name" value="PBP_dimer_sf"/>
</dbReference>
<dbReference type="InterPro" id="IPR001460">
    <property type="entry name" value="PCN-bd_Tpept"/>
</dbReference>
<dbReference type="InterPro" id="IPR012338">
    <property type="entry name" value="Beta-lactam/transpept-like"/>
</dbReference>
<dbReference type="GO" id="GO:0008658">
    <property type="term" value="F:penicillin binding"/>
    <property type="evidence" value="ECO:0007669"/>
    <property type="project" value="InterPro"/>
</dbReference>
<reference evidence="6 7" key="1">
    <citation type="submission" date="2017-09" db="EMBL/GenBank/DDBJ databases">
        <title>Depth-based differentiation of microbial function through sediment-hosted aquifers and enrichment of novel symbionts in the deep terrestrial subsurface.</title>
        <authorList>
            <person name="Probst A.J."/>
            <person name="Ladd B."/>
            <person name="Jarett J.K."/>
            <person name="Geller-Mcgrath D.E."/>
            <person name="Sieber C.M."/>
            <person name="Emerson J.B."/>
            <person name="Anantharaman K."/>
            <person name="Thomas B.C."/>
            <person name="Malmstrom R."/>
            <person name="Stieglmeier M."/>
            <person name="Klingl A."/>
            <person name="Woyke T."/>
            <person name="Ryan C.M."/>
            <person name="Banfield J.F."/>
        </authorList>
    </citation>
    <scope>NUCLEOTIDE SEQUENCE [LARGE SCALE GENOMIC DNA]</scope>
    <source>
        <strain evidence="6">CG11_big_fil_rev_8_21_14_0_20_35_14</strain>
    </source>
</reference>
<protein>
    <recommendedName>
        <fullName evidence="8">Peptidoglycan glycosyltransferase</fullName>
    </recommendedName>
</protein>
<comment type="subcellular location">
    <subcellularLocation>
        <location evidence="1">Membrane</location>
    </subcellularLocation>
</comment>
<evidence type="ECO:0000259" key="4">
    <source>
        <dbReference type="Pfam" id="PF00905"/>
    </source>
</evidence>
<dbReference type="Pfam" id="PF03717">
    <property type="entry name" value="PBP_dimer"/>
    <property type="match status" value="1"/>
</dbReference>
<evidence type="ECO:0000256" key="3">
    <source>
        <dbReference type="SAM" id="Phobius"/>
    </source>
</evidence>
<dbReference type="InterPro" id="IPR050515">
    <property type="entry name" value="Beta-lactam/transpept"/>
</dbReference>
<accession>A0A2H0KR34</accession>
<evidence type="ECO:0000256" key="1">
    <source>
        <dbReference type="ARBA" id="ARBA00004370"/>
    </source>
</evidence>
<gene>
    <name evidence="6" type="ORF">COV86_00150</name>
</gene>
<evidence type="ECO:0000259" key="5">
    <source>
        <dbReference type="Pfam" id="PF03717"/>
    </source>
</evidence>
<evidence type="ECO:0008006" key="8">
    <source>
        <dbReference type="Google" id="ProtNLM"/>
    </source>
</evidence>
<evidence type="ECO:0000313" key="6">
    <source>
        <dbReference type="EMBL" id="PIQ72983.1"/>
    </source>
</evidence>
<dbReference type="GO" id="GO:0005886">
    <property type="term" value="C:plasma membrane"/>
    <property type="evidence" value="ECO:0007669"/>
    <property type="project" value="TreeGrafter"/>
</dbReference>
<sequence>MKTKLLFIIFLIFYLGIVIKLFYLQILSPLKVNKGLYLKTQKLLPERGRIYDKNQTPLVLNQNSYLLYLEPKKINDKLKLTKFLSEKLEMEEASLEARVDETKDWISIVGAIDEEKKKEIESLKIAGVGFNQEMKRFYPEASLSAHLLGFVGKNKDGEDTGYFGLEGFYDKDLSGLPGLLDSERDIIGRPIFLGIQNKVEAEDGRDLILTVDKTVQEIVKKRLLEGLNRYQAKQGCVIVADPYTMAILSSVCLPDYDLDKYYEFSENFFKNPAISDLYEPGSIFKPLIMAAALEEKKIKPTDSYDEKGPVQVGEYQIKTWNDKYEGKISMTRVLEKSSNVGMVYVGEKLGKDKIYQYLEKYGFGEQTGIDLQGENSAYFKPKSNWYPIDFSTVTFGQGIALTPIQMIRAFASLINGGYLMKPYVVDKIVFQNKEIKIKPKIERRVISSFTSEVIKKMLVSTVENAEAKWDQPKDYKIGGKTGTAQIAIQGHYDPSLTNASFIGFAPADNPKFIALVILKEPKTSPWGSETAAPIFFEITKDLIVYYGITPSQ</sequence>
<dbReference type="SUPFAM" id="SSF56519">
    <property type="entry name" value="Penicillin binding protein dimerisation domain"/>
    <property type="match status" value="1"/>
</dbReference>
<dbReference type="Gene3D" id="3.40.710.10">
    <property type="entry name" value="DD-peptidase/beta-lactamase superfamily"/>
    <property type="match status" value="1"/>
</dbReference>
<dbReference type="PANTHER" id="PTHR30627:SF1">
    <property type="entry name" value="PEPTIDOGLYCAN D,D-TRANSPEPTIDASE FTSI"/>
    <property type="match status" value="1"/>
</dbReference>
<dbReference type="Proteomes" id="UP000229570">
    <property type="component" value="Unassembled WGS sequence"/>
</dbReference>
<dbReference type="SUPFAM" id="SSF56601">
    <property type="entry name" value="beta-lactamase/transpeptidase-like"/>
    <property type="match status" value="1"/>
</dbReference>